<dbReference type="OrthoDB" id="9115426at2"/>
<dbReference type="RefSeq" id="WP_039313272.1">
    <property type="nucleotide sequence ID" value="NZ_BSWF01000004.1"/>
</dbReference>
<evidence type="ECO:0000313" key="4">
    <source>
        <dbReference type="Proteomes" id="UP000029435"/>
    </source>
</evidence>
<dbReference type="EMBL" id="CP065031">
    <property type="protein sequence ID" value="QPK23239.1"/>
    <property type="molecule type" value="Genomic_DNA"/>
</dbReference>
<sequence length="64" mass="7292">MSDGSCQAAVAAIQFALELDADECKMFLRYWNEGEFDILREEWVDIPDEVFIGADPLFQKMSVS</sequence>
<proteinExistence type="predicted"/>
<evidence type="ECO:0000313" key="6">
    <source>
        <dbReference type="Proteomes" id="UP000762586"/>
    </source>
</evidence>
<protein>
    <submittedName>
        <fullName evidence="1">Uncharacterized protein</fullName>
    </submittedName>
</protein>
<gene>
    <name evidence="3" type="ORF">F126LOC_016565</name>
    <name evidence="2" type="ORF">H4F48_20530</name>
    <name evidence="1" type="ORF">KU74_07380</name>
</gene>
<evidence type="ECO:0000313" key="3">
    <source>
        <dbReference type="EMBL" id="QPK23239.1"/>
    </source>
</evidence>
<evidence type="ECO:0000313" key="2">
    <source>
        <dbReference type="EMBL" id="MBN3108451.1"/>
    </source>
</evidence>
<evidence type="ECO:0000313" key="5">
    <source>
        <dbReference type="Proteomes" id="UP000269351"/>
    </source>
</evidence>
<accession>A0A0M2F5I5</accession>
<keyword evidence="6" id="KW-1185">Reference proteome</keyword>
<evidence type="ECO:0000313" key="1">
    <source>
        <dbReference type="EMBL" id="KGA36279.1"/>
    </source>
</evidence>
<organism evidence="1 4">
    <name type="scientific">Pectobacterium brasiliense</name>
    <dbReference type="NCBI Taxonomy" id="180957"/>
    <lineage>
        <taxon>Bacteria</taxon>
        <taxon>Pseudomonadati</taxon>
        <taxon>Pseudomonadota</taxon>
        <taxon>Gammaproteobacteria</taxon>
        <taxon>Enterobacterales</taxon>
        <taxon>Pectobacteriaceae</taxon>
        <taxon>Pectobacterium</taxon>
    </lineage>
</organism>
<dbReference type="AlphaFoldDB" id="A0A0M2F5I5"/>
<dbReference type="EMBL" id="JQOD01000001">
    <property type="protein sequence ID" value="KGA36279.1"/>
    <property type="molecule type" value="Genomic_DNA"/>
</dbReference>
<reference evidence="3 5" key="3">
    <citation type="submission" date="2020-11" db="EMBL/GenBank/DDBJ databases">
        <title>Complete genome sequence of Pectobacterium brasiliense strain F126.</title>
        <authorList>
            <person name="Miroshnikov K."/>
            <person name="Vo T.N.H."/>
            <person name="Khodykina M.V."/>
            <person name="Kabanova A.P."/>
            <person name="Shneider M."/>
            <person name="Korzhenkov A."/>
            <person name="Toschakov S.V."/>
            <person name="Miroshnikov K.A."/>
            <person name="Ignatov A.N."/>
            <person name="Mikhailova Y.V."/>
            <person name="Shelenkov A."/>
            <person name="Yanushevich Y.G."/>
            <person name="Evseev P.V."/>
        </authorList>
    </citation>
    <scope>NUCLEOTIDE SEQUENCE [LARGE SCALE GENOMIC DNA]</scope>
    <source>
        <strain evidence="3 5">F126</strain>
    </source>
</reference>
<dbReference type="Proteomes" id="UP000029435">
    <property type="component" value="Unassembled WGS sequence"/>
</dbReference>
<name>A0A0M2F5I5_9GAMM</name>
<dbReference type="Proteomes" id="UP000269351">
    <property type="component" value="Chromosome"/>
</dbReference>
<reference evidence="1 4" key="1">
    <citation type="submission" date="2014-08" db="EMBL/GenBank/DDBJ databases">
        <title>Genome sequences of NCPPB Pectobacterium isolates.</title>
        <authorList>
            <person name="Glover R.H."/>
            <person name="Sapp M."/>
            <person name="Elphinstone J."/>
        </authorList>
    </citation>
    <scope>NUCLEOTIDE SEQUENCE [LARGE SCALE GENOMIC DNA]</scope>
    <source>
        <strain evidence="1 4">LMG 21372</strain>
    </source>
</reference>
<dbReference type="Proteomes" id="UP000762586">
    <property type="component" value="Unassembled WGS sequence"/>
</dbReference>
<dbReference type="EMBL" id="JACGET010000030">
    <property type="protein sequence ID" value="MBN3108451.1"/>
    <property type="molecule type" value="Genomic_DNA"/>
</dbReference>
<reference evidence="2 6" key="2">
    <citation type="submission" date="2020-07" db="EMBL/GenBank/DDBJ databases">
        <title>A pangenomic view of the genus Pectobacterium provides insights into genome organization, phylogeny, and virulence.</title>
        <authorList>
            <person name="Jonkheer E."/>
            <person name="Brankovics B."/>
            <person name="Houwers I."/>
            <person name="Van Der Wolf J."/>
            <person name="Bonants P."/>
            <person name="Vreeburg R."/>
            <person name="Bollema R."/>
            <person name="De Haan J."/>
            <person name="Berke L."/>
            <person name="De Ridder D."/>
            <person name="Smit S."/>
            <person name="Van Der Lee T.A.J."/>
        </authorList>
    </citation>
    <scope>NUCLEOTIDE SEQUENCE [LARGE SCALE GENOMIC DNA]</scope>
    <source>
        <strain evidence="2 6">NAK:384</strain>
    </source>
</reference>